<feature type="domain" description="MobA-like NTP transferase" evidence="8">
    <location>
        <begin position="12"/>
        <end position="149"/>
    </location>
</feature>
<keyword evidence="1" id="KW-0963">Cytoplasm</keyword>
<gene>
    <name evidence="9" type="ORF">QTN47_19595</name>
</gene>
<evidence type="ECO:0000256" key="3">
    <source>
        <dbReference type="ARBA" id="ARBA00022723"/>
    </source>
</evidence>
<evidence type="ECO:0000256" key="6">
    <source>
        <dbReference type="ARBA" id="ARBA00023134"/>
    </source>
</evidence>
<keyword evidence="5" id="KW-0460">Magnesium</keyword>
<dbReference type="PANTHER" id="PTHR19136">
    <property type="entry name" value="MOLYBDENUM COFACTOR GUANYLYLTRANSFERASE"/>
    <property type="match status" value="1"/>
</dbReference>
<dbReference type="RefSeq" id="WP_369331127.1">
    <property type="nucleotide sequence ID" value="NZ_JAULBC010000007.1"/>
</dbReference>
<keyword evidence="3" id="KW-0479">Metal-binding</keyword>
<dbReference type="InterPro" id="IPR029044">
    <property type="entry name" value="Nucleotide-diphossugar_trans"/>
</dbReference>
<dbReference type="SUPFAM" id="SSF53448">
    <property type="entry name" value="Nucleotide-diphospho-sugar transferases"/>
    <property type="match status" value="1"/>
</dbReference>
<accession>A0ABV3ZML5</accession>
<keyword evidence="6" id="KW-0342">GTP-binding</keyword>
<evidence type="ECO:0000256" key="4">
    <source>
        <dbReference type="ARBA" id="ARBA00022741"/>
    </source>
</evidence>
<sequence>MTLNENKAPLYALILCGGYSRRMQTDKFLISYHDGIPQWLYLYNMLKPLLQDVFISCRPDQHQFFGENYRIIEDMAEGKGPAMGLVSAHEKDPDAAWLVVACDLPLLTDHTLRLLIDNRNASKSATSFVSPENHLPEPLIAIWEPAGLALLKENYKNDLFCPRKTLLSTDILLLTNDNPEEQLNANTPEERQDVIRMLG</sequence>
<evidence type="ECO:0000256" key="7">
    <source>
        <dbReference type="ARBA" id="ARBA00023150"/>
    </source>
</evidence>
<dbReference type="Proteomes" id="UP001560573">
    <property type="component" value="Unassembled WGS sequence"/>
</dbReference>
<reference evidence="9 10" key="1">
    <citation type="submission" date="2023-07" db="EMBL/GenBank/DDBJ databases">
        <authorList>
            <person name="Lian W.-H."/>
        </authorList>
    </citation>
    <scope>NUCLEOTIDE SEQUENCE [LARGE SCALE GENOMIC DNA]</scope>
    <source>
        <strain evidence="9 10">SYSU DXS3180</strain>
    </source>
</reference>
<name>A0ABV3ZML5_9BACT</name>
<dbReference type="PANTHER" id="PTHR19136:SF81">
    <property type="entry name" value="MOLYBDENUM COFACTOR GUANYLYLTRANSFERASE"/>
    <property type="match status" value="1"/>
</dbReference>
<evidence type="ECO:0000256" key="1">
    <source>
        <dbReference type="ARBA" id="ARBA00022490"/>
    </source>
</evidence>
<proteinExistence type="predicted"/>
<dbReference type="Pfam" id="PF12804">
    <property type="entry name" value="NTP_transf_3"/>
    <property type="match status" value="1"/>
</dbReference>
<evidence type="ECO:0000313" key="9">
    <source>
        <dbReference type="EMBL" id="MEX6689719.1"/>
    </source>
</evidence>
<dbReference type="EMBL" id="JAULBC010000007">
    <property type="protein sequence ID" value="MEX6689719.1"/>
    <property type="molecule type" value="Genomic_DNA"/>
</dbReference>
<evidence type="ECO:0000313" key="10">
    <source>
        <dbReference type="Proteomes" id="UP001560573"/>
    </source>
</evidence>
<keyword evidence="10" id="KW-1185">Reference proteome</keyword>
<dbReference type="GO" id="GO:0016740">
    <property type="term" value="F:transferase activity"/>
    <property type="evidence" value="ECO:0007669"/>
    <property type="project" value="UniProtKB-KW"/>
</dbReference>
<keyword evidence="7" id="KW-0501">Molybdenum cofactor biosynthesis</keyword>
<keyword evidence="4" id="KW-0547">Nucleotide-binding</keyword>
<evidence type="ECO:0000256" key="2">
    <source>
        <dbReference type="ARBA" id="ARBA00022679"/>
    </source>
</evidence>
<protein>
    <submittedName>
        <fullName evidence="9">NTP transferase domain-containing protein</fullName>
    </submittedName>
</protein>
<dbReference type="InterPro" id="IPR025877">
    <property type="entry name" value="MobA-like_NTP_Trfase"/>
</dbReference>
<organism evidence="9 10">
    <name type="scientific">Danxiaibacter flavus</name>
    <dbReference type="NCBI Taxonomy" id="3049108"/>
    <lineage>
        <taxon>Bacteria</taxon>
        <taxon>Pseudomonadati</taxon>
        <taxon>Bacteroidota</taxon>
        <taxon>Chitinophagia</taxon>
        <taxon>Chitinophagales</taxon>
        <taxon>Chitinophagaceae</taxon>
        <taxon>Danxiaibacter</taxon>
    </lineage>
</organism>
<evidence type="ECO:0000259" key="8">
    <source>
        <dbReference type="Pfam" id="PF12804"/>
    </source>
</evidence>
<dbReference type="CDD" id="cd02503">
    <property type="entry name" value="MobA"/>
    <property type="match status" value="1"/>
</dbReference>
<dbReference type="InterPro" id="IPR013482">
    <property type="entry name" value="Molybde_CF_guanTrfase"/>
</dbReference>
<dbReference type="Gene3D" id="3.90.550.10">
    <property type="entry name" value="Spore Coat Polysaccharide Biosynthesis Protein SpsA, Chain A"/>
    <property type="match status" value="1"/>
</dbReference>
<evidence type="ECO:0000256" key="5">
    <source>
        <dbReference type="ARBA" id="ARBA00022842"/>
    </source>
</evidence>
<keyword evidence="2 9" id="KW-0808">Transferase</keyword>
<comment type="caution">
    <text evidence="9">The sequence shown here is derived from an EMBL/GenBank/DDBJ whole genome shotgun (WGS) entry which is preliminary data.</text>
</comment>